<evidence type="ECO:0000313" key="4">
    <source>
        <dbReference type="EMBL" id="RSM02850.1"/>
    </source>
</evidence>
<evidence type="ECO:0000256" key="1">
    <source>
        <dbReference type="SAM" id="MobiDB-lite"/>
    </source>
</evidence>
<feature type="compositionally biased region" description="Low complexity" evidence="1">
    <location>
        <begin position="165"/>
        <end position="196"/>
    </location>
</feature>
<sequence length="282" mass="30518">MDLLFKAFQLLLVSHLLIPYSQALNHDLIKPSRTLTIRHRNTRVQPRAFSTELSTCGYEDGDPDKVRTANDGYNCRINTRDGLWGFCSTTNIHVTDCRMAARCVDTHQCSDGCGSFNEDSFTTTCQSLYCSTDVLTFGVDQTYTHVACGASPITKHYYITPTAETTSTSTSSETIETSTGTTSAEATTQTTTNTADDSSRDKDKASGGDSSPPIGAIVGGVIGGLVLICGTVIAVVFLLRRGRDRKSQAPDMSQARSSPKPPDELGQDYVVYRRENAVELGG</sequence>
<evidence type="ECO:0008006" key="6">
    <source>
        <dbReference type="Google" id="ProtNLM"/>
    </source>
</evidence>
<feature type="transmembrane region" description="Helical" evidence="2">
    <location>
        <begin position="214"/>
        <end position="239"/>
    </location>
</feature>
<proteinExistence type="predicted"/>
<evidence type="ECO:0000256" key="2">
    <source>
        <dbReference type="SAM" id="Phobius"/>
    </source>
</evidence>
<protein>
    <recommendedName>
        <fullName evidence="6">Mid2 domain-containing protein</fullName>
    </recommendedName>
</protein>
<gene>
    <name evidence="4" type="ORF">CEP52_007755</name>
</gene>
<keyword evidence="2" id="KW-0812">Transmembrane</keyword>
<comment type="caution">
    <text evidence="4">The sequence shown here is derived from an EMBL/GenBank/DDBJ whole genome shotgun (WGS) entry which is preliminary data.</text>
</comment>
<evidence type="ECO:0000313" key="5">
    <source>
        <dbReference type="Proteomes" id="UP000287144"/>
    </source>
</evidence>
<feature type="compositionally biased region" description="Basic and acidic residues" evidence="1">
    <location>
        <begin position="197"/>
        <end position="206"/>
    </location>
</feature>
<dbReference type="Proteomes" id="UP000287144">
    <property type="component" value="Unassembled WGS sequence"/>
</dbReference>
<feature type="region of interest" description="Disordered" evidence="1">
    <location>
        <begin position="244"/>
        <end position="270"/>
    </location>
</feature>
<dbReference type="EMBL" id="NKCK01000072">
    <property type="protein sequence ID" value="RSM02850.1"/>
    <property type="molecule type" value="Genomic_DNA"/>
</dbReference>
<feature type="region of interest" description="Disordered" evidence="1">
    <location>
        <begin position="165"/>
        <end position="213"/>
    </location>
</feature>
<keyword evidence="2" id="KW-1133">Transmembrane helix</keyword>
<dbReference type="STRING" id="1325735.A0A428TLB6"/>
<accession>A0A428TLB6</accession>
<feature type="signal peptide" evidence="3">
    <location>
        <begin position="1"/>
        <end position="23"/>
    </location>
</feature>
<organism evidence="4 5">
    <name type="scientific">Fusarium oligoseptatum</name>
    <dbReference type="NCBI Taxonomy" id="2604345"/>
    <lineage>
        <taxon>Eukaryota</taxon>
        <taxon>Fungi</taxon>
        <taxon>Dikarya</taxon>
        <taxon>Ascomycota</taxon>
        <taxon>Pezizomycotina</taxon>
        <taxon>Sordariomycetes</taxon>
        <taxon>Hypocreomycetidae</taxon>
        <taxon>Hypocreales</taxon>
        <taxon>Nectriaceae</taxon>
        <taxon>Fusarium</taxon>
        <taxon>Fusarium solani species complex</taxon>
    </lineage>
</organism>
<evidence type="ECO:0000256" key="3">
    <source>
        <dbReference type="SAM" id="SignalP"/>
    </source>
</evidence>
<feature type="chain" id="PRO_5019336004" description="Mid2 domain-containing protein" evidence="3">
    <location>
        <begin position="24"/>
        <end position="282"/>
    </location>
</feature>
<dbReference type="AlphaFoldDB" id="A0A428TLB6"/>
<name>A0A428TLB6_9HYPO</name>
<reference evidence="4 5" key="1">
    <citation type="submission" date="2017-06" db="EMBL/GenBank/DDBJ databases">
        <title>Comparative genomic analysis of Ambrosia Fusariam Clade fungi.</title>
        <authorList>
            <person name="Stajich J.E."/>
            <person name="Carrillo J."/>
            <person name="Kijimoto T."/>
            <person name="Eskalen A."/>
            <person name="O'Donnell K."/>
            <person name="Kasson M."/>
        </authorList>
    </citation>
    <scope>NUCLEOTIDE SEQUENCE [LARGE SCALE GENOMIC DNA]</scope>
    <source>
        <strain evidence="4 5">NRRL62579</strain>
    </source>
</reference>
<keyword evidence="5" id="KW-1185">Reference proteome</keyword>
<keyword evidence="3" id="KW-0732">Signal</keyword>
<keyword evidence="2" id="KW-0472">Membrane</keyword>